<evidence type="ECO:0000313" key="2">
    <source>
        <dbReference type="Proteomes" id="UP000050794"/>
    </source>
</evidence>
<keyword evidence="2" id="KW-1185">Reference proteome</keyword>
<reference evidence="1 2" key="2">
    <citation type="submission" date="2018-11" db="EMBL/GenBank/DDBJ databases">
        <authorList>
            <consortium name="Pathogen Informatics"/>
        </authorList>
    </citation>
    <scope>NUCLEOTIDE SEQUENCE [LARGE SCALE GENOMIC DNA]</scope>
</reference>
<dbReference type="Proteomes" id="UP000050794">
    <property type="component" value="Unassembled WGS sequence"/>
</dbReference>
<accession>A0A183V021</accession>
<sequence length="1052" mass="119285">MVHRSPGFHAIFVMLAAGVYYDLSIALSWAAETLLFSTRGTGDANQGDGKDLVYGQTEHQNASESEAGESPVRLQTEPQYEMEDINEANMVMNSECIVGGERFILADAVPTIINRSHVFLSVSASFAHKTLAYLTAHFRATTGVNYCAYAIGVCGDSFLDELIYNDRAFKSIKCEDITIADLEKSSRQPCGNTNLHGSAYGGGVVRVKKCERCREITKLQVFFMCCHQDSCDTKLLGSVKKTKNMLKLYYLAQSSFSLGRSVRSKITQDGHHFREFGTMNYIITNKLRAKQSRLMCLQGNGGPISLVSSASLQRETPLHKSVCVTYVGVKSSAYKLSELTTMRSLDAIRRDFGSWVFGQMDIAESIPTFPGELINCNKEYGEHATNNEASFPFFISSLLDYIFSLPFFHCKFSTFCQSSGNSNERWQMIVDSCKAFYGQGEAIFLCCCYGSAPFTCQMRLQNGVLPNYSTDGKLRCLHRSDSKYGREKHIFADVVKHMQQTMGHANPFEVSREAQKIHIGISIETDTVCESVIYRKMDKLYFVRQDRSSAADEVRNMPTCDRLYHGDYRLDAYFVKPCFVTLPYSAMCPFDEGESRNDDFEAFMCCCTYAGLCNLDLFMWNRLLYKPDKNCRYNNDYQHLTNKFLMVDSAKNHSCLVHYANGEVMTGLYNGTEKTGQLVNANPGESLLKVEDIRTRAALMPVDRSYATLSNNECDYIETKVNEQYVKTRKCARTELSLETNYLPLKLFVCRCSIDPNSTLVSVHTAEPCDVKIAKSISQIEEDAAKQNIKVRHRTYCAVYTSLSPRVFAAGIVNKENQKFNRESSVCYTKVVFDTEIRRPIRYEAGIATRKIVNDHKMPLDHIAYLTLTSIEGTTAEDRCVGTVGEVGAICFCREYTRDKTLGCNSDYEAVIYAIREVVNSFSKQVLIMSAFRLLSKLHHRDMSVDAIEIPGHDERYKDYRVFVFIDTSLTYLEEPRCRGWGRRDDDVEEGRGRVEMTRVGGETTRVRDEMTRFSRIQPIYTCRLYGNDPLVCLTLHRAYEMGIHPIYVARY</sequence>
<dbReference type="EMBL" id="UYWY01022059">
    <property type="protein sequence ID" value="VDM45412.1"/>
    <property type="molecule type" value="Genomic_DNA"/>
</dbReference>
<evidence type="ECO:0000313" key="3">
    <source>
        <dbReference type="WBParaSite" id="TCNE_0001409101-mRNA-1"/>
    </source>
</evidence>
<dbReference type="AlphaFoldDB" id="A0A183V021"/>
<protein>
    <submittedName>
        <fullName evidence="3">PIPK domain-containing protein</fullName>
    </submittedName>
</protein>
<evidence type="ECO:0000313" key="1">
    <source>
        <dbReference type="EMBL" id="VDM45412.1"/>
    </source>
</evidence>
<dbReference type="WBParaSite" id="TCNE_0001409101-mRNA-1">
    <property type="protein sequence ID" value="TCNE_0001409101-mRNA-1"/>
    <property type="gene ID" value="TCNE_0001409101"/>
</dbReference>
<proteinExistence type="predicted"/>
<organism evidence="2 3">
    <name type="scientific">Toxocara canis</name>
    <name type="common">Canine roundworm</name>
    <dbReference type="NCBI Taxonomy" id="6265"/>
    <lineage>
        <taxon>Eukaryota</taxon>
        <taxon>Metazoa</taxon>
        <taxon>Ecdysozoa</taxon>
        <taxon>Nematoda</taxon>
        <taxon>Chromadorea</taxon>
        <taxon>Rhabditida</taxon>
        <taxon>Spirurina</taxon>
        <taxon>Ascaridomorpha</taxon>
        <taxon>Ascaridoidea</taxon>
        <taxon>Toxocaridae</taxon>
        <taxon>Toxocara</taxon>
    </lineage>
</organism>
<reference evidence="3" key="1">
    <citation type="submission" date="2016-06" db="UniProtKB">
        <authorList>
            <consortium name="WormBaseParasite"/>
        </authorList>
    </citation>
    <scope>IDENTIFICATION</scope>
</reference>
<gene>
    <name evidence="1" type="ORF">TCNE_LOCUS14091</name>
</gene>
<name>A0A183V021_TOXCA</name>